<dbReference type="Proteomes" id="UP000279236">
    <property type="component" value="Unassembled WGS sequence"/>
</dbReference>
<dbReference type="Gene3D" id="3.40.50.720">
    <property type="entry name" value="NAD(P)-binding Rossmann-like Domain"/>
    <property type="match status" value="1"/>
</dbReference>
<dbReference type="PANTHER" id="PTHR10366:SF564">
    <property type="entry name" value="STEROL-4-ALPHA-CARBOXYLATE 3-DEHYDROGENASE, DECARBOXYLATING"/>
    <property type="match status" value="1"/>
</dbReference>
<comment type="caution">
    <text evidence="4">The sequence shown here is derived from an EMBL/GenBank/DDBJ whole genome shotgun (WGS) entry which is preliminary data.</text>
</comment>
<accession>A0A427XFM4</accession>
<dbReference type="RefSeq" id="XP_028472714.1">
    <property type="nucleotide sequence ID" value="XM_028618826.1"/>
</dbReference>
<keyword evidence="5" id="KW-1185">Reference proteome</keyword>
<evidence type="ECO:0000256" key="2">
    <source>
        <dbReference type="ARBA" id="ARBA00023445"/>
    </source>
</evidence>
<dbReference type="InterPro" id="IPR036291">
    <property type="entry name" value="NAD(P)-bd_dom_sf"/>
</dbReference>
<feature type="domain" description="NAD-dependent epimerase/dehydratase" evidence="3">
    <location>
        <begin position="9"/>
        <end position="265"/>
    </location>
</feature>
<reference evidence="4 5" key="1">
    <citation type="submission" date="2018-11" db="EMBL/GenBank/DDBJ databases">
        <title>Genome sequence of Apiotrichum porosum DSM 27194.</title>
        <authorList>
            <person name="Aliyu H."/>
            <person name="Gorte O."/>
            <person name="Ochsenreither K."/>
        </authorList>
    </citation>
    <scope>NUCLEOTIDE SEQUENCE [LARGE SCALE GENOMIC DNA]</scope>
    <source>
        <strain evidence="4 5">DSM 27194</strain>
    </source>
</reference>
<dbReference type="SUPFAM" id="SSF51735">
    <property type="entry name" value="NAD(P)-binding Rossmann-fold domains"/>
    <property type="match status" value="1"/>
</dbReference>
<dbReference type="EMBL" id="RSCE01000015">
    <property type="protein sequence ID" value="RSH77567.1"/>
    <property type="molecule type" value="Genomic_DNA"/>
</dbReference>
<gene>
    <name evidence="4" type="primary">GRE2_1</name>
    <name evidence="4" type="ORF">EHS24_003127</name>
</gene>
<sequence>MPALQSGLVLVTGGAGYLGTHAVRQLLDEGYKVRATVRSRARADRMKDAFGGKVETMIVEDFIKLTPQTGAYDKAVVGVDAVVNFAAPAELDQKGDPKLIIDPAVHSIERLMSAIHAHAPQCKRVIHISSTGAIAQEPSNMMGPKTWTENDWNNIAVENCKSKGASASGYDKYSASKVLAERKFWEHFEQTRKYDAVALLPSMVLGAPMQAAGELKHHPVLNMCKPFTHPGVTEAQIEKQWYNVVDVRDVAMSCIHALRTPEASGQRFILASCAMWGNDLALSAMHIYPDRKLTPGKSDAKFRSGLEAKAITFNSHKAQSVFKFSFHGKDQTLDDTFEWLAEEF</sequence>
<proteinExistence type="inferred from homology"/>
<protein>
    <submittedName>
        <fullName evidence="4">Methylglyoxal reductase (NADPH-dependent) gre2</fullName>
    </submittedName>
</protein>
<dbReference type="AlphaFoldDB" id="A0A427XFM4"/>
<name>A0A427XFM4_9TREE</name>
<evidence type="ECO:0000313" key="4">
    <source>
        <dbReference type="EMBL" id="RSH77567.1"/>
    </source>
</evidence>
<evidence type="ECO:0000259" key="3">
    <source>
        <dbReference type="Pfam" id="PF01370"/>
    </source>
</evidence>
<dbReference type="OrthoDB" id="2735536at2759"/>
<dbReference type="InterPro" id="IPR050425">
    <property type="entry name" value="NAD(P)_dehydrat-like"/>
</dbReference>
<dbReference type="GO" id="GO:0016616">
    <property type="term" value="F:oxidoreductase activity, acting on the CH-OH group of donors, NAD or NADP as acceptor"/>
    <property type="evidence" value="ECO:0007669"/>
    <property type="project" value="TreeGrafter"/>
</dbReference>
<comment type="similarity">
    <text evidence="2">Belongs to the NAD(P)-dependent epimerase/dehydratase family. Dihydroflavonol-4-reductase subfamily.</text>
</comment>
<dbReference type="InterPro" id="IPR001509">
    <property type="entry name" value="Epimerase_deHydtase"/>
</dbReference>
<keyword evidence="1" id="KW-0560">Oxidoreductase</keyword>
<organism evidence="4 5">
    <name type="scientific">Apiotrichum porosum</name>
    <dbReference type="NCBI Taxonomy" id="105984"/>
    <lineage>
        <taxon>Eukaryota</taxon>
        <taxon>Fungi</taxon>
        <taxon>Dikarya</taxon>
        <taxon>Basidiomycota</taxon>
        <taxon>Agaricomycotina</taxon>
        <taxon>Tremellomycetes</taxon>
        <taxon>Trichosporonales</taxon>
        <taxon>Trichosporonaceae</taxon>
        <taxon>Apiotrichum</taxon>
    </lineage>
</organism>
<dbReference type="STRING" id="105984.A0A427XFM4"/>
<dbReference type="GeneID" id="39587670"/>
<evidence type="ECO:0000256" key="1">
    <source>
        <dbReference type="ARBA" id="ARBA00023002"/>
    </source>
</evidence>
<evidence type="ECO:0000313" key="5">
    <source>
        <dbReference type="Proteomes" id="UP000279236"/>
    </source>
</evidence>
<dbReference type="PANTHER" id="PTHR10366">
    <property type="entry name" value="NAD DEPENDENT EPIMERASE/DEHYDRATASE"/>
    <property type="match status" value="1"/>
</dbReference>
<dbReference type="Pfam" id="PF01370">
    <property type="entry name" value="Epimerase"/>
    <property type="match status" value="1"/>
</dbReference>